<feature type="transmembrane region" description="Helical" evidence="1">
    <location>
        <begin position="12"/>
        <end position="30"/>
    </location>
</feature>
<keyword evidence="1" id="KW-0812">Transmembrane</keyword>
<evidence type="ECO:0000313" key="2">
    <source>
        <dbReference type="EMBL" id="CTQ78369.1"/>
    </source>
</evidence>
<evidence type="ECO:0000256" key="1">
    <source>
        <dbReference type="SAM" id="Phobius"/>
    </source>
</evidence>
<organism evidence="2 3">
    <name type="scientific">Roseibium album</name>
    <dbReference type="NCBI Taxonomy" id="311410"/>
    <lineage>
        <taxon>Bacteria</taxon>
        <taxon>Pseudomonadati</taxon>
        <taxon>Pseudomonadota</taxon>
        <taxon>Alphaproteobacteria</taxon>
        <taxon>Hyphomicrobiales</taxon>
        <taxon>Stappiaceae</taxon>
        <taxon>Roseibium</taxon>
    </lineage>
</organism>
<dbReference type="GeneID" id="97672838"/>
<gene>
    <name evidence="2" type="primary">yidI</name>
    <name evidence="2" type="ORF">LA5096_05594</name>
</gene>
<dbReference type="OrthoDB" id="7876990at2"/>
<name>A0A0M6ZIR7_9HYPH</name>
<sequence>MREASIDRKSWSGLAGIVFGAVALVLALFLHSAGPIDPQPTIGQSIGEIAADIRESALRGLKGEPQPEPQAQVWGLDRILQTCAYVLAGIAIVLGVIGFVMRENRRVVAAAVGLGGLAIGFQLFVWTVMIIAGVIIIGYILANLGDILGGITGG</sequence>
<protein>
    <submittedName>
        <fullName evidence="2">Inner membrane protein YidI</fullName>
    </submittedName>
</protein>
<proteinExistence type="predicted"/>
<accession>A0A0M6ZIR7</accession>
<keyword evidence="1" id="KW-0472">Membrane</keyword>
<reference evidence="3" key="1">
    <citation type="submission" date="2015-07" db="EMBL/GenBank/DDBJ databases">
        <authorList>
            <person name="Rodrigo-Torres Lidia"/>
            <person name="Arahal R.David."/>
        </authorList>
    </citation>
    <scope>NUCLEOTIDE SEQUENCE [LARGE SCALE GENOMIC DNA]</scope>
    <source>
        <strain evidence="3">CECT 5096</strain>
    </source>
</reference>
<dbReference type="RefSeq" id="WP_055120036.1">
    <property type="nucleotide sequence ID" value="NZ_CANKXR010000001.1"/>
</dbReference>
<feature type="transmembrane region" description="Helical" evidence="1">
    <location>
        <begin position="79"/>
        <end position="100"/>
    </location>
</feature>
<dbReference type="Proteomes" id="UP000049983">
    <property type="component" value="Unassembled WGS sequence"/>
</dbReference>
<feature type="transmembrane region" description="Helical" evidence="1">
    <location>
        <begin position="107"/>
        <end position="140"/>
    </location>
</feature>
<keyword evidence="3" id="KW-1185">Reference proteome</keyword>
<evidence type="ECO:0000313" key="3">
    <source>
        <dbReference type="Proteomes" id="UP000049983"/>
    </source>
</evidence>
<dbReference type="AlphaFoldDB" id="A0A0M6ZIR7"/>
<dbReference type="EMBL" id="CXWC01000015">
    <property type="protein sequence ID" value="CTQ78369.1"/>
    <property type="molecule type" value="Genomic_DNA"/>
</dbReference>
<keyword evidence="1" id="KW-1133">Transmembrane helix</keyword>